<evidence type="ECO:0000259" key="17">
    <source>
        <dbReference type="Pfam" id="PF02563"/>
    </source>
</evidence>
<keyword evidence="13" id="KW-0998">Cell outer membrane</keyword>
<dbReference type="GO" id="GO:0046930">
    <property type="term" value="C:pore complex"/>
    <property type="evidence" value="ECO:0007669"/>
    <property type="project" value="UniProtKB-KW"/>
</dbReference>
<evidence type="ECO:0000256" key="9">
    <source>
        <dbReference type="ARBA" id="ARBA00023065"/>
    </source>
</evidence>
<feature type="region of interest" description="Disordered" evidence="15">
    <location>
        <begin position="471"/>
        <end position="510"/>
    </location>
</feature>
<feature type="signal peptide" evidence="16">
    <location>
        <begin position="1"/>
        <end position="22"/>
    </location>
</feature>
<keyword evidence="4" id="KW-1134">Transmembrane beta strand</keyword>
<evidence type="ECO:0000313" key="20">
    <source>
        <dbReference type="EMBL" id="MDW6002175.1"/>
    </source>
</evidence>
<keyword evidence="9" id="KW-0406">Ion transport</keyword>
<feature type="chain" id="PRO_5012147710" evidence="16">
    <location>
        <begin position="23"/>
        <end position="897"/>
    </location>
</feature>
<dbReference type="GO" id="GO:0009279">
    <property type="term" value="C:cell outer membrane"/>
    <property type="evidence" value="ECO:0007669"/>
    <property type="project" value="UniProtKB-SubCell"/>
</dbReference>
<reference evidence="21 22" key="1">
    <citation type="submission" date="2017-05" db="EMBL/GenBank/DDBJ databases">
        <authorList>
            <person name="Song R."/>
            <person name="Chenine A.L."/>
            <person name="Ruprecht R.M."/>
        </authorList>
    </citation>
    <scope>NUCLEOTIDE SEQUENCE [LARGE SCALE GENOMIC DNA]</scope>
    <source>
        <strain evidence="21 22">CECT 7927</strain>
    </source>
</reference>
<accession>A0A1Y6IXG6</accession>
<dbReference type="EMBL" id="FXXI01000005">
    <property type="protein sequence ID" value="SMS01520.1"/>
    <property type="molecule type" value="Genomic_DNA"/>
</dbReference>
<dbReference type="InterPro" id="IPR019554">
    <property type="entry name" value="Soluble_ligand-bd"/>
</dbReference>
<dbReference type="Proteomes" id="UP001283366">
    <property type="component" value="Unassembled WGS sequence"/>
</dbReference>
<keyword evidence="23" id="KW-1185">Reference proteome</keyword>
<feature type="compositionally biased region" description="Polar residues" evidence="15">
    <location>
        <begin position="67"/>
        <end position="76"/>
    </location>
</feature>
<dbReference type="RefSeq" id="WP_159457433.1">
    <property type="nucleotide sequence ID" value="NZ_AP024883.1"/>
</dbReference>
<dbReference type="AlphaFoldDB" id="A0A1Y6IXG6"/>
<comment type="similarity">
    <text evidence="2">Belongs to the BexD/CtrA/VexA family.</text>
</comment>
<dbReference type="OrthoDB" id="9808948at2"/>
<evidence type="ECO:0000256" key="13">
    <source>
        <dbReference type="ARBA" id="ARBA00023237"/>
    </source>
</evidence>
<gene>
    <name evidence="21" type="primary">kpsD</name>
    <name evidence="20" type="ORF">SBX37_04725</name>
    <name evidence="21" type="ORF">VIM7927_02816</name>
</gene>
<feature type="domain" description="Soluble ligand binding" evidence="18">
    <location>
        <begin position="287"/>
        <end position="330"/>
    </location>
</feature>
<evidence type="ECO:0000256" key="5">
    <source>
        <dbReference type="ARBA" id="ARBA00022597"/>
    </source>
</evidence>
<protein>
    <submittedName>
        <fullName evidence="21">Polysialic acid transport protein KpsD</fullName>
    </submittedName>
    <submittedName>
        <fullName evidence="20">SLBB domain-containing protein</fullName>
    </submittedName>
</protein>
<evidence type="ECO:0000256" key="7">
    <source>
        <dbReference type="ARBA" id="ARBA00022729"/>
    </source>
</evidence>
<evidence type="ECO:0000256" key="11">
    <source>
        <dbReference type="ARBA" id="ARBA00023136"/>
    </source>
</evidence>
<dbReference type="InterPro" id="IPR049712">
    <property type="entry name" value="Poly_export"/>
</dbReference>
<dbReference type="Gene3D" id="3.30.1950.10">
    <property type="entry name" value="wza like domain"/>
    <property type="match status" value="1"/>
</dbReference>
<keyword evidence="6" id="KW-0812">Transmembrane</keyword>
<feature type="compositionally biased region" description="Basic and acidic residues" evidence="15">
    <location>
        <begin position="494"/>
        <end position="506"/>
    </location>
</feature>
<dbReference type="InterPro" id="IPR003715">
    <property type="entry name" value="Poly_export_N"/>
</dbReference>
<feature type="domain" description="Soluble ligand binding" evidence="18">
    <location>
        <begin position="658"/>
        <end position="696"/>
    </location>
</feature>
<evidence type="ECO:0000256" key="16">
    <source>
        <dbReference type="SAM" id="SignalP"/>
    </source>
</evidence>
<feature type="region of interest" description="Disordered" evidence="15">
    <location>
        <begin position="61"/>
        <end position="98"/>
    </location>
</feature>
<evidence type="ECO:0000313" key="22">
    <source>
        <dbReference type="Proteomes" id="UP000196125"/>
    </source>
</evidence>
<dbReference type="Pfam" id="PF02563">
    <property type="entry name" value="Poly_export"/>
    <property type="match status" value="1"/>
</dbReference>
<evidence type="ECO:0000256" key="3">
    <source>
        <dbReference type="ARBA" id="ARBA00022448"/>
    </source>
</evidence>
<dbReference type="EMBL" id="JAWRCO010000001">
    <property type="protein sequence ID" value="MDW6002175.1"/>
    <property type="molecule type" value="Genomic_DNA"/>
</dbReference>
<dbReference type="GO" id="GO:0015159">
    <property type="term" value="F:polysaccharide transmembrane transporter activity"/>
    <property type="evidence" value="ECO:0007669"/>
    <property type="project" value="InterPro"/>
</dbReference>
<evidence type="ECO:0000256" key="14">
    <source>
        <dbReference type="ARBA" id="ARBA00023288"/>
    </source>
</evidence>
<keyword evidence="14" id="KW-0449">Lipoprotein</keyword>
<feature type="compositionally biased region" description="Low complexity" evidence="15">
    <location>
        <begin position="476"/>
        <end position="489"/>
    </location>
</feature>
<dbReference type="GO" id="GO:0015288">
    <property type="term" value="F:porin activity"/>
    <property type="evidence" value="ECO:0007669"/>
    <property type="project" value="UniProtKB-KW"/>
</dbReference>
<dbReference type="GO" id="GO:0006811">
    <property type="term" value="P:monoatomic ion transport"/>
    <property type="evidence" value="ECO:0007669"/>
    <property type="project" value="UniProtKB-KW"/>
</dbReference>
<keyword evidence="10" id="KW-0626">Porin</keyword>
<keyword evidence="5" id="KW-0762">Sugar transport</keyword>
<evidence type="ECO:0000313" key="21">
    <source>
        <dbReference type="EMBL" id="SMS01520.1"/>
    </source>
</evidence>
<evidence type="ECO:0000259" key="19">
    <source>
        <dbReference type="Pfam" id="PF22461"/>
    </source>
</evidence>
<evidence type="ECO:0000256" key="10">
    <source>
        <dbReference type="ARBA" id="ARBA00023114"/>
    </source>
</evidence>
<evidence type="ECO:0000256" key="15">
    <source>
        <dbReference type="SAM" id="MobiDB-lite"/>
    </source>
</evidence>
<evidence type="ECO:0000256" key="12">
    <source>
        <dbReference type="ARBA" id="ARBA00023139"/>
    </source>
</evidence>
<dbReference type="Gene3D" id="3.10.560.10">
    <property type="entry name" value="Outer membrane lipoprotein wza domain like"/>
    <property type="match status" value="6"/>
</dbReference>
<dbReference type="InterPro" id="IPR054765">
    <property type="entry name" value="SLBB_dom"/>
</dbReference>
<proteinExistence type="inferred from homology"/>
<feature type="domain" description="SLBB" evidence="19">
    <location>
        <begin position="203"/>
        <end position="280"/>
    </location>
</feature>
<evidence type="ECO:0000256" key="6">
    <source>
        <dbReference type="ARBA" id="ARBA00022692"/>
    </source>
</evidence>
<reference evidence="20 23" key="2">
    <citation type="submission" date="2023-11" db="EMBL/GenBank/DDBJ databases">
        <title>Plant-associative lifestyle of Vibrio porteresiae and its evolutionary dynamics.</title>
        <authorList>
            <person name="Rameshkumar N."/>
            <person name="Kirti K."/>
        </authorList>
    </citation>
    <scope>NUCLEOTIDE SEQUENCE [LARGE SCALE GENOMIC DNA]</scope>
    <source>
        <strain evidence="20 23">MSSRF38</strain>
    </source>
</reference>
<sequence>MRYLLFKLVTIFLISLSSASWAANFTASQIDLLKQLPPAQQKALALQYGIDLSTLRGEYSDTEHSVPVQTIQPRSVNKSDDSQTDLQQEDNASPDESGPLSDFGYELFAGQPSSNTPIDDLPVPNNYLIASGDEIDVQLFGSQNNNYSLNVSRDGSIQFPELGPIHVAGQTFSELKANLTERIKKQILGVDVAISLGSLRTMQVYVTGDVYRPGAYNIPSLATVTQALIAAGGFNKSGSLRDITVLRDNKVVTRLDLYRLLLEGNKQNDIRLQSGDTVFVGPKGASVRIQGKVRRPAIYEIESGTTIGQLIKQAGGSKASAYLLKVKIKRYRDNGIHVHTLDVTKAKDKQFVLQDGDEVTVSPVGDVLKNSVIVRGAVIRQGAYAYHTGMKISDLFVSSDDLMPNADLDYALVVRELSHKHNVKVLQFSINKAINAVGAPDNLELSSGDQVLVFATDLSLDNWQAEPVKRDLSLPDRSSTRSSADSLDSPDGSVNKEKNHKKDTTRDALTGVTLVSEKESMLAVKDSEVDNQEQQQHEPASRVRLLEPLIARLKLQAVNGEKVKIYEISGAVRYPGVYPLVEGGRLRDAIAAAGGLLESAAKDQAELSRVILMPGSVSLNHQKFDLLKSLTNPDDNFLLESKDRIDIQRKTNWKTDNVVEIQGEVRHPGNYTINQGETIVDLVKRAGGLSRFAYPQGAVFSREILRIQEQQRMKMVTNNLRQEIASLTLRRQSSAATYTSSPTEALKVVDDLSNIPAVGRLVIDLPKILEGRSHVKIMLEGGDKLYIPPKRNTISVLGQVQISSNFTFDPSLSVDKYIDLAGGEKKQADTNRVYVIRANGAVMLPNQSHWFVRSEKPLEPGDTIVVPIDTDYLDGLSTFSTATQMMYQIGVAWNAVK</sequence>
<dbReference type="Pfam" id="PF22461">
    <property type="entry name" value="SLBB_2"/>
    <property type="match status" value="1"/>
</dbReference>
<keyword evidence="7 16" id="KW-0732">Signal</keyword>
<feature type="domain" description="Soluble ligand binding" evidence="18">
    <location>
        <begin position="567"/>
        <end position="610"/>
    </location>
</feature>
<name>A0A1Y6IXG6_9VIBR</name>
<comment type="subcellular location">
    <subcellularLocation>
        <location evidence="1">Cell outer membrane</location>
        <topology evidence="1">Multi-pass membrane protein</topology>
    </subcellularLocation>
</comment>
<dbReference type="PANTHER" id="PTHR33619">
    <property type="entry name" value="POLYSACCHARIDE EXPORT PROTEIN GFCE-RELATED"/>
    <property type="match status" value="1"/>
</dbReference>
<evidence type="ECO:0000256" key="8">
    <source>
        <dbReference type="ARBA" id="ARBA00023047"/>
    </source>
</evidence>
<dbReference type="PANTHER" id="PTHR33619:SF3">
    <property type="entry name" value="POLYSACCHARIDE EXPORT PROTEIN GFCE-RELATED"/>
    <property type="match status" value="1"/>
</dbReference>
<organism evidence="21 22">
    <name type="scientific">Vibrio mangrovi</name>
    <dbReference type="NCBI Taxonomy" id="474394"/>
    <lineage>
        <taxon>Bacteria</taxon>
        <taxon>Pseudomonadati</taxon>
        <taxon>Pseudomonadota</taxon>
        <taxon>Gammaproteobacteria</taxon>
        <taxon>Vibrionales</taxon>
        <taxon>Vibrionaceae</taxon>
        <taxon>Vibrio</taxon>
    </lineage>
</organism>
<evidence type="ECO:0000259" key="18">
    <source>
        <dbReference type="Pfam" id="PF10531"/>
    </source>
</evidence>
<evidence type="ECO:0000313" key="23">
    <source>
        <dbReference type="Proteomes" id="UP001283366"/>
    </source>
</evidence>
<keyword evidence="3" id="KW-0813">Transport</keyword>
<dbReference type="Pfam" id="PF10531">
    <property type="entry name" value="SLBB"/>
    <property type="match status" value="4"/>
</dbReference>
<dbReference type="Proteomes" id="UP000196125">
    <property type="component" value="Unassembled WGS sequence"/>
</dbReference>
<feature type="domain" description="Soluble ligand binding" evidence="18">
    <location>
        <begin position="794"/>
        <end position="843"/>
    </location>
</feature>
<keyword evidence="11" id="KW-0472">Membrane</keyword>
<keyword evidence="12" id="KW-0564">Palmitate</keyword>
<evidence type="ECO:0000256" key="4">
    <source>
        <dbReference type="ARBA" id="ARBA00022452"/>
    </source>
</evidence>
<feature type="domain" description="Polysaccharide export protein N-terminal" evidence="17">
    <location>
        <begin position="122"/>
        <end position="195"/>
    </location>
</feature>
<evidence type="ECO:0000256" key="2">
    <source>
        <dbReference type="ARBA" id="ARBA00009450"/>
    </source>
</evidence>
<evidence type="ECO:0000256" key="1">
    <source>
        <dbReference type="ARBA" id="ARBA00004571"/>
    </source>
</evidence>
<keyword evidence="8" id="KW-0625">Polysaccharide transport</keyword>